<accession>A0A0M0LR09</accession>
<gene>
    <name evidence="2" type="ORF">Ctob_014602</name>
</gene>
<sequence>MWTARLDVGRIKCTAAAFSPNADLLAIGSNDGATSMFNPKTGRLVSKLGVAYTKETDLMSMLADNGRGIVMALKFNPAPGVKPRLRVALSDGKVECFDPITGASSGLNVVDGGQTLALDYATDGTCYAAGGVDPTTPGGGGPAVRVYDDKTSKLKMTCTGDATVPGHSNRISCIRFQNSSQLATGSMDGTVKLWSVGSKDPIKTLPSDQTASSIAFEVVGPSIDFDGHYMLVGSARPHKNLLLYGMKTDQSMFCRDGPEHAETDQSMYDMRNYKLVSEIGWRKLAPAKTAAQRMWNRANLASLQKSNILAASFTDGGKIVAGGAMGAGGVVKIFTPNTPPKDAQPVGGDAAGAEPDAMRELFSAVASFSVPSGVMGIDVSRKAIIRKGEKVGEGENAVEAAEDIKMMAVAAANGIVYGIKLPRDLPHHAEL</sequence>
<proteinExistence type="predicted"/>
<dbReference type="PROSITE" id="PS50082">
    <property type="entry name" value="WD_REPEATS_2"/>
    <property type="match status" value="1"/>
</dbReference>
<comment type="caution">
    <text evidence="2">The sequence shown here is derived from an EMBL/GenBank/DDBJ whole genome shotgun (WGS) entry which is preliminary data.</text>
</comment>
<dbReference type="EMBL" id="JWZX01000343">
    <property type="protein sequence ID" value="KOO53183.1"/>
    <property type="molecule type" value="Genomic_DNA"/>
</dbReference>
<dbReference type="PROSITE" id="PS50294">
    <property type="entry name" value="WD_REPEATS_REGION"/>
    <property type="match status" value="1"/>
</dbReference>
<name>A0A0M0LR09_9EUKA</name>
<dbReference type="Gene3D" id="2.130.10.10">
    <property type="entry name" value="YVTN repeat-like/Quinoprotein amine dehydrogenase"/>
    <property type="match status" value="1"/>
</dbReference>
<dbReference type="PANTHER" id="PTHR47822:SF2">
    <property type="entry name" value="F-BOX AND WD-40 DOMAIN PROTEIN 7"/>
    <property type="match status" value="1"/>
</dbReference>
<evidence type="ECO:0000313" key="2">
    <source>
        <dbReference type="EMBL" id="KOO53183.1"/>
    </source>
</evidence>
<protein>
    <submittedName>
        <fullName evidence="2">Wd repeat protein</fullName>
    </submittedName>
</protein>
<dbReference type="Pfam" id="PF00400">
    <property type="entry name" value="WD40"/>
    <property type="match status" value="1"/>
</dbReference>
<dbReference type="InterPro" id="IPR001680">
    <property type="entry name" value="WD40_rpt"/>
</dbReference>
<dbReference type="InterPro" id="IPR036322">
    <property type="entry name" value="WD40_repeat_dom_sf"/>
</dbReference>
<dbReference type="AlphaFoldDB" id="A0A0M0LR09"/>
<reference evidence="3" key="1">
    <citation type="journal article" date="2015" name="PLoS Genet.">
        <title>Genome Sequence and Transcriptome Analyses of Chrysochromulina tobin: Metabolic Tools for Enhanced Algal Fitness in the Prominent Order Prymnesiales (Haptophyceae).</title>
        <authorList>
            <person name="Hovde B.T."/>
            <person name="Deodato C.R."/>
            <person name="Hunsperger H.M."/>
            <person name="Ryken S.A."/>
            <person name="Yost W."/>
            <person name="Jha R.K."/>
            <person name="Patterson J."/>
            <person name="Monnat R.J. Jr."/>
            <person name="Barlow S.B."/>
            <person name="Starkenburg S.R."/>
            <person name="Cattolico R.A."/>
        </authorList>
    </citation>
    <scope>NUCLEOTIDE SEQUENCE</scope>
    <source>
        <strain evidence="3">CCMP291</strain>
    </source>
</reference>
<dbReference type="SMART" id="SM00320">
    <property type="entry name" value="WD40"/>
    <property type="match status" value="2"/>
</dbReference>
<organism evidence="2 3">
    <name type="scientific">Chrysochromulina tobinii</name>
    <dbReference type="NCBI Taxonomy" id="1460289"/>
    <lineage>
        <taxon>Eukaryota</taxon>
        <taxon>Haptista</taxon>
        <taxon>Haptophyta</taxon>
        <taxon>Prymnesiophyceae</taxon>
        <taxon>Prymnesiales</taxon>
        <taxon>Chrysochromulinaceae</taxon>
        <taxon>Chrysochromulina</taxon>
    </lineage>
</organism>
<dbReference type="SUPFAM" id="SSF50978">
    <property type="entry name" value="WD40 repeat-like"/>
    <property type="match status" value="1"/>
</dbReference>
<dbReference type="InterPro" id="IPR015943">
    <property type="entry name" value="WD40/YVTN_repeat-like_dom_sf"/>
</dbReference>
<keyword evidence="3" id="KW-1185">Reference proteome</keyword>
<dbReference type="PANTHER" id="PTHR47822">
    <property type="entry name" value="CARBOHYDRATE BINDING DOMAIN CONTAINING PROTEIN"/>
    <property type="match status" value="1"/>
</dbReference>
<feature type="repeat" description="WD" evidence="1">
    <location>
        <begin position="164"/>
        <end position="204"/>
    </location>
</feature>
<dbReference type="Proteomes" id="UP000037460">
    <property type="component" value="Unassembled WGS sequence"/>
</dbReference>
<dbReference type="OrthoDB" id="273067at2759"/>
<evidence type="ECO:0000313" key="3">
    <source>
        <dbReference type="Proteomes" id="UP000037460"/>
    </source>
</evidence>
<keyword evidence="1" id="KW-0853">WD repeat</keyword>
<evidence type="ECO:0000256" key="1">
    <source>
        <dbReference type="PROSITE-ProRule" id="PRU00221"/>
    </source>
</evidence>